<sequence length="100" mass="11230">MSLSIFSFERPFKQEKTSIIYPGTDGIIERANKSNINGTDNILGTSQPRPLGPPISWDSLSSQFKEDGLPLLRFFQSLSIVMMKLTVWIIHLAPIGVCYE</sequence>
<dbReference type="Gene3D" id="1.10.3860.10">
    <property type="entry name" value="Sodium:dicarboxylate symporter"/>
    <property type="match status" value="1"/>
</dbReference>
<proteinExistence type="predicted"/>
<dbReference type="EMBL" id="CP045897">
    <property type="protein sequence ID" value="QQP51049.1"/>
    <property type="molecule type" value="Genomic_DNA"/>
</dbReference>
<evidence type="ECO:0000256" key="3">
    <source>
        <dbReference type="ARBA" id="ARBA00023136"/>
    </source>
</evidence>
<dbReference type="SUPFAM" id="SSF118215">
    <property type="entry name" value="Proton glutamate symport protein"/>
    <property type="match status" value="1"/>
</dbReference>
<dbReference type="AlphaFoldDB" id="A0A7T8HJ46"/>
<organism evidence="4 5">
    <name type="scientific">Caligus rogercresseyi</name>
    <name type="common">Sea louse</name>
    <dbReference type="NCBI Taxonomy" id="217165"/>
    <lineage>
        <taxon>Eukaryota</taxon>
        <taxon>Metazoa</taxon>
        <taxon>Ecdysozoa</taxon>
        <taxon>Arthropoda</taxon>
        <taxon>Crustacea</taxon>
        <taxon>Multicrustacea</taxon>
        <taxon>Hexanauplia</taxon>
        <taxon>Copepoda</taxon>
        <taxon>Siphonostomatoida</taxon>
        <taxon>Caligidae</taxon>
        <taxon>Caligus</taxon>
    </lineage>
</organism>
<keyword evidence="1" id="KW-0812">Transmembrane</keyword>
<evidence type="ECO:0000256" key="2">
    <source>
        <dbReference type="ARBA" id="ARBA00022989"/>
    </source>
</evidence>
<keyword evidence="2" id="KW-1133">Transmembrane helix</keyword>
<keyword evidence="3" id="KW-0472">Membrane</keyword>
<dbReference type="InterPro" id="IPR036458">
    <property type="entry name" value="Na:dicarbo_symporter_sf"/>
</dbReference>
<evidence type="ECO:0000313" key="4">
    <source>
        <dbReference type="EMBL" id="QQP51049.1"/>
    </source>
</evidence>
<protein>
    <submittedName>
        <fullName evidence="4">Amino acid transporter</fullName>
    </submittedName>
</protein>
<reference evidence="5" key="1">
    <citation type="submission" date="2021-01" db="EMBL/GenBank/DDBJ databases">
        <title>Caligus Genome Assembly.</title>
        <authorList>
            <person name="Gallardo-Escarate C."/>
        </authorList>
    </citation>
    <scope>NUCLEOTIDE SEQUENCE [LARGE SCALE GENOMIC DNA]</scope>
</reference>
<dbReference type="GO" id="GO:0016020">
    <property type="term" value="C:membrane"/>
    <property type="evidence" value="ECO:0007669"/>
    <property type="project" value="InterPro"/>
</dbReference>
<name>A0A7T8HJ46_CALRO</name>
<accession>A0A7T8HJ46</accession>
<dbReference type="GO" id="GO:0015293">
    <property type="term" value="F:symporter activity"/>
    <property type="evidence" value="ECO:0007669"/>
    <property type="project" value="InterPro"/>
</dbReference>
<keyword evidence="5" id="KW-1185">Reference proteome</keyword>
<evidence type="ECO:0000256" key="1">
    <source>
        <dbReference type="ARBA" id="ARBA00022692"/>
    </source>
</evidence>
<evidence type="ECO:0000313" key="5">
    <source>
        <dbReference type="Proteomes" id="UP000595437"/>
    </source>
</evidence>
<dbReference type="Proteomes" id="UP000595437">
    <property type="component" value="Chromosome 8"/>
</dbReference>
<gene>
    <name evidence="4" type="ORF">FKW44_012262</name>
</gene>